<evidence type="ECO:0000313" key="2">
    <source>
        <dbReference type="Proteomes" id="UP000663868"/>
    </source>
</evidence>
<dbReference type="AlphaFoldDB" id="A0A820KBW8"/>
<reference evidence="1" key="1">
    <citation type="submission" date="2021-02" db="EMBL/GenBank/DDBJ databases">
        <authorList>
            <person name="Nowell W R."/>
        </authorList>
    </citation>
    <scope>NUCLEOTIDE SEQUENCE</scope>
</reference>
<dbReference type="Proteomes" id="UP000663868">
    <property type="component" value="Unassembled WGS sequence"/>
</dbReference>
<protein>
    <submittedName>
        <fullName evidence="1">Uncharacterized protein</fullName>
    </submittedName>
</protein>
<dbReference type="EMBL" id="CAJOBB010017332">
    <property type="protein sequence ID" value="CAF4338022.1"/>
    <property type="molecule type" value="Genomic_DNA"/>
</dbReference>
<accession>A0A820KBW8</accession>
<gene>
    <name evidence="1" type="ORF">KXQ929_LOCUS47551</name>
</gene>
<feature type="non-terminal residue" evidence="1">
    <location>
        <position position="1"/>
    </location>
</feature>
<feature type="non-terminal residue" evidence="1">
    <location>
        <position position="228"/>
    </location>
</feature>
<proteinExistence type="predicted"/>
<organism evidence="1 2">
    <name type="scientific">Adineta steineri</name>
    <dbReference type="NCBI Taxonomy" id="433720"/>
    <lineage>
        <taxon>Eukaryota</taxon>
        <taxon>Metazoa</taxon>
        <taxon>Spiralia</taxon>
        <taxon>Gnathifera</taxon>
        <taxon>Rotifera</taxon>
        <taxon>Eurotatoria</taxon>
        <taxon>Bdelloidea</taxon>
        <taxon>Adinetida</taxon>
        <taxon>Adinetidae</taxon>
        <taxon>Adineta</taxon>
    </lineage>
</organism>
<comment type="caution">
    <text evidence="1">The sequence shown here is derived from an EMBL/GenBank/DDBJ whole genome shotgun (WGS) entry which is preliminary data.</text>
</comment>
<name>A0A820KBW8_9BILA</name>
<evidence type="ECO:0000313" key="1">
    <source>
        <dbReference type="EMBL" id="CAF4338022.1"/>
    </source>
</evidence>
<sequence length="228" mass="25785">SNASAPVGAFIYPHGTLTTFEVAYGPSRWYLKQPFETSNKTVTKLLRTTTHQLPITKWNFTWYYTESTKTKLSTTTSTITTTTTTTTTTKKPITISMTTTQSTIIVVTSKPRFMTKTPTVTANRRLLFTYTPWIYYSFRRSQLSSTTTTTRAPTVTTIVTKLTSIVTTTMPYPTPLYPRDGSFDFFRQQWLTTKSKSSFINMYSTTQTTSTTRQIPTTSTTVTTITTT</sequence>